<evidence type="ECO:0008006" key="4">
    <source>
        <dbReference type="Google" id="ProtNLM"/>
    </source>
</evidence>
<evidence type="ECO:0000313" key="2">
    <source>
        <dbReference type="EMBL" id="NGP75040.1"/>
    </source>
</evidence>
<protein>
    <recommendedName>
        <fullName evidence="4">Lipoprotein</fullName>
    </recommendedName>
</protein>
<gene>
    <name evidence="2" type="ORF">G3570_00230</name>
</gene>
<feature type="signal peptide" evidence="1">
    <location>
        <begin position="1"/>
        <end position="29"/>
    </location>
</feature>
<keyword evidence="1" id="KW-0732">Signal</keyword>
<sequence length="178" mass="18630">MKYSNLNTARKLSLTSIVASLILIFSACSDTVIDSVNGSDDVTVSQSNHWNANNLTCQTVSGSIDQTGTPLSGTISGDVEGTVVTLVTGPPSAHGTVLFLPGEQTWEVTGGNVESIIGETIQLEVDVVAVKPPLLRINTTARIVDGARKGNLTYHGITDLSDPGLATSHLEYHGVICP</sequence>
<organism evidence="2 3">
    <name type="scientific">Halalkalibaculum roseum</name>
    <dbReference type="NCBI Taxonomy" id="2709311"/>
    <lineage>
        <taxon>Bacteria</taxon>
        <taxon>Pseudomonadati</taxon>
        <taxon>Balneolota</taxon>
        <taxon>Balneolia</taxon>
        <taxon>Balneolales</taxon>
        <taxon>Balneolaceae</taxon>
        <taxon>Halalkalibaculum</taxon>
    </lineage>
</organism>
<comment type="caution">
    <text evidence="2">The sequence shown here is derived from an EMBL/GenBank/DDBJ whole genome shotgun (WGS) entry which is preliminary data.</text>
</comment>
<dbReference type="Proteomes" id="UP000473278">
    <property type="component" value="Unassembled WGS sequence"/>
</dbReference>
<feature type="chain" id="PRO_5027121832" description="Lipoprotein" evidence="1">
    <location>
        <begin position="30"/>
        <end position="178"/>
    </location>
</feature>
<name>A0A6M1SQH0_9BACT</name>
<accession>A0A6M1SQH0</accession>
<dbReference type="PROSITE" id="PS51257">
    <property type="entry name" value="PROKAR_LIPOPROTEIN"/>
    <property type="match status" value="1"/>
</dbReference>
<proteinExistence type="predicted"/>
<dbReference type="RefSeq" id="WP_165138028.1">
    <property type="nucleotide sequence ID" value="NZ_JAALLT010000001.1"/>
</dbReference>
<dbReference type="EMBL" id="JAALLT010000001">
    <property type="protein sequence ID" value="NGP75040.1"/>
    <property type="molecule type" value="Genomic_DNA"/>
</dbReference>
<evidence type="ECO:0000256" key="1">
    <source>
        <dbReference type="SAM" id="SignalP"/>
    </source>
</evidence>
<dbReference type="AlphaFoldDB" id="A0A6M1SQH0"/>
<evidence type="ECO:0000313" key="3">
    <source>
        <dbReference type="Proteomes" id="UP000473278"/>
    </source>
</evidence>
<reference evidence="2 3" key="1">
    <citation type="submission" date="2020-02" db="EMBL/GenBank/DDBJ databases">
        <title>Balneolaceae bacterium YR4-1, complete genome.</title>
        <authorList>
            <person name="Li Y."/>
            <person name="Wu S."/>
        </authorList>
    </citation>
    <scope>NUCLEOTIDE SEQUENCE [LARGE SCALE GENOMIC DNA]</scope>
    <source>
        <strain evidence="2 3">YR4-1</strain>
    </source>
</reference>
<keyword evidence="3" id="KW-1185">Reference proteome</keyword>